<dbReference type="PROSITE" id="PS50112">
    <property type="entry name" value="PAS"/>
    <property type="match status" value="1"/>
</dbReference>
<dbReference type="RefSeq" id="WP_258847686.1">
    <property type="nucleotide sequence ID" value="NZ_JANUGX010000033.1"/>
</dbReference>
<dbReference type="EC" id="2.7.13.3" evidence="2"/>
<dbReference type="NCBIfam" id="TIGR00229">
    <property type="entry name" value="sensory_box"/>
    <property type="match status" value="2"/>
</dbReference>
<comment type="catalytic activity">
    <reaction evidence="1">
        <text>ATP + protein L-histidine = ADP + protein N-phospho-L-histidine.</text>
        <dbReference type="EC" id="2.7.13.3"/>
    </reaction>
</comment>
<dbReference type="InterPro" id="IPR003661">
    <property type="entry name" value="HisK_dim/P_dom"/>
</dbReference>
<protein>
    <recommendedName>
        <fullName evidence="2">histidine kinase</fullName>
        <ecNumber evidence="2">2.7.13.3</ecNumber>
    </recommendedName>
</protein>
<gene>
    <name evidence="10" type="ORF">NX782_22295</name>
</gene>
<keyword evidence="11" id="KW-1185">Reference proteome</keyword>
<dbReference type="InterPro" id="IPR001610">
    <property type="entry name" value="PAC"/>
</dbReference>
<dbReference type="SMART" id="SM00091">
    <property type="entry name" value="PAS"/>
    <property type="match status" value="2"/>
</dbReference>
<dbReference type="SUPFAM" id="SSF52172">
    <property type="entry name" value="CheY-like"/>
    <property type="match status" value="1"/>
</dbReference>
<dbReference type="CDD" id="cd00075">
    <property type="entry name" value="HATPase"/>
    <property type="match status" value="1"/>
</dbReference>
<evidence type="ECO:0000259" key="7">
    <source>
        <dbReference type="PROSITE" id="PS50110"/>
    </source>
</evidence>
<dbReference type="CDD" id="cd00082">
    <property type="entry name" value="HisKA"/>
    <property type="match status" value="1"/>
</dbReference>
<dbReference type="SMART" id="SM00448">
    <property type="entry name" value="REC"/>
    <property type="match status" value="1"/>
</dbReference>
<dbReference type="Pfam" id="PF02518">
    <property type="entry name" value="HATPase_c"/>
    <property type="match status" value="1"/>
</dbReference>
<dbReference type="PROSITE" id="PS50113">
    <property type="entry name" value="PAC"/>
    <property type="match status" value="1"/>
</dbReference>
<proteinExistence type="predicted"/>
<dbReference type="InterPro" id="IPR011006">
    <property type="entry name" value="CheY-like_superfamily"/>
</dbReference>
<dbReference type="InterPro" id="IPR013656">
    <property type="entry name" value="PAS_4"/>
</dbReference>
<dbReference type="SUPFAM" id="SSF55874">
    <property type="entry name" value="ATPase domain of HSP90 chaperone/DNA topoisomerase II/histidine kinase"/>
    <property type="match status" value="1"/>
</dbReference>
<evidence type="ECO:0000313" key="11">
    <source>
        <dbReference type="Proteomes" id="UP001205560"/>
    </source>
</evidence>
<dbReference type="InterPro" id="IPR000014">
    <property type="entry name" value="PAS"/>
</dbReference>
<dbReference type="Gene3D" id="3.30.565.10">
    <property type="entry name" value="Histidine kinase-like ATPase, C-terminal domain"/>
    <property type="match status" value="1"/>
</dbReference>
<feature type="domain" description="PAC" evidence="9">
    <location>
        <begin position="421"/>
        <end position="477"/>
    </location>
</feature>
<dbReference type="SUPFAM" id="SSF47384">
    <property type="entry name" value="Homodimeric domain of signal transducing histidine kinase"/>
    <property type="match status" value="1"/>
</dbReference>
<dbReference type="Gene3D" id="3.30.450.20">
    <property type="entry name" value="PAS domain"/>
    <property type="match status" value="2"/>
</dbReference>
<feature type="coiled-coil region" evidence="5">
    <location>
        <begin position="468"/>
        <end position="495"/>
    </location>
</feature>
<organism evidence="10 11">
    <name type="scientific">Massilia norwichensis</name>
    <dbReference type="NCBI Taxonomy" id="1442366"/>
    <lineage>
        <taxon>Bacteria</taxon>
        <taxon>Pseudomonadati</taxon>
        <taxon>Pseudomonadota</taxon>
        <taxon>Betaproteobacteria</taxon>
        <taxon>Burkholderiales</taxon>
        <taxon>Oxalobacteraceae</taxon>
        <taxon>Telluria group</taxon>
        <taxon>Massilia</taxon>
    </lineage>
</organism>
<dbReference type="InterPro" id="IPR004358">
    <property type="entry name" value="Sig_transdc_His_kin-like_C"/>
</dbReference>
<dbReference type="PANTHER" id="PTHR43547:SF2">
    <property type="entry name" value="HYBRID SIGNAL TRANSDUCTION HISTIDINE KINASE C"/>
    <property type="match status" value="1"/>
</dbReference>
<dbReference type="Gene3D" id="1.10.287.130">
    <property type="match status" value="1"/>
</dbReference>
<reference evidence="10 11" key="1">
    <citation type="submission" date="2022-08" db="EMBL/GenBank/DDBJ databases">
        <title>Reclassification of Massilia species as members of the genera Telluria, Duganella, Pseudoduganella, Mokoshia gen. nov. and Zemynaea gen. nov. using orthogonal and non-orthogonal genome-based approaches.</title>
        <authorList>
            <person name="Bowman J.P."/>
        </authorList>
    </citation>
    <scope>NUCLEOTIDE SEQUENCE [LARGE SCALE GENOMIC DNA]</scope>
    <source>
        <strain evidence="10 11">LMG 28164</strain>
    </source>
</reference>
<evidence type="ECO:0000259" key="6">
    <source>
        <dbReference type="PROSITE" id="PS50109"/>
    </source>
</evidence>
<evidence type="ECO:0000256" key="5">
    <source>
        <dbReference type="SAM" id="Coils"/>
    </source>
</evidence>
<evidence type="ECO:0000256" key="4">
    <source>
        <dbReference type="PROSITE-ProRule" id="PRU00169"/>
    </source>
</evidence>
<dbReference type="SMART" id="SM00387">
    <property type="entry name" value="HATPase_c"/>
    <property type="match status" value="1"/>
</dbReference>
<dbReference type="Pfam" id="PF08448">
    <property type="entry name" value="PAS_4"/>
    <property type="match status" value="2"/>
</dbReference>
<dbReference type="GO" id="GO:0005524">
    <property type="term" value="F:ATP binding"/>
    <property type="evidence" value="ECO:0007669"/>
    <property type="project" value="UniProtKB-KW"/>
</dbReference>
<evidence type="ECO:0000259" key="9">
    <source>
        <dbReference type="PROSITE" id="PS50113"/>
    </source>
</evidence>
<evidence type="ECO:0000259" key="8">
    <source>
        <dbReference type="PROSITE" id="PS50112"/>
    </source>
</evidence>
<dbReference type="Gene3D" id="3.40.50.2300">
    <property type="match status" value="1"/>
</dbReference>
<dbReference type="PRINTS" id="PR00344">
    <property type="entry name" value="BCTRLSENSOR"/>
</dbReference>
<dbReference type="Pfam" id="PF00072">
    <property type="entry name" value="Response_reg"/>
    <property type="match status" value="1"/>
</dbReference>
<dbReference type="EMBL" id="JANUGX010000033">
    <property type="protein sequence ID" value="MCS0591926.1"/>
    <property type="molecule type" value="Genomic_DNA"/>
</dbReference>
<dbReference type="SMART" id="SM00388">
    <property type="entry name" value="HisKA"/>
    <property type="match status" value="1"/>
</dbReference>
<dbReference type="PANTHER" id="PTHR43547">
    <property type="entry name" value="TWO-COMPONENT HISTIDINE KINASE"/>
    <property type="match status" value="1"/>
</dbReference>
<dbReference type="CDD" id="cd00130">
    <property type="entry name" value="PAS"/>
    <property type="match status" value="1"/>
</dbReference>
<dbReference type="InterPro" id="IPR025847">
    <property type="entry name" value="MEDS_domain"/>
</dbReference>
<dbReference type="InterPro" id="IPR036097">
    <property type="entry name" value="HisK_dim/P_sf"/>
</dbReference>
<feature type="domain" description="Response regulatory" evidence="7">
    <location>
        <begin position="740"/>
        <end position="856"/>
    </location>
</feature>
<keyword evidence="10" id="KW-0547">Nucleotide-binding</keyword>
<evidence type="ECO:0000256" key="1">
    <source>
        <dbReference type="ARBA" id="ARBA00000085"/>
    </source>
</evidence>
<feature type="modified residue" description="4-aspartylphosphate" evidence="4">
    <location>
        <position position="789"/>
    </location>
</feature>
<feature type="coiled-coil region" evidence="5">
    <location>
        <begin position="202"/>
        <end position="232"/>
    </location>
</feature>
<keyword evidence="3 4" id="KW-0597">Phosphoprotein</keyword>
<dbReference type="PROSITE" id="PS50109">
    <property type="entry name" value="HIS_KIN"/>
    <property type="match status" value="1"/>
</dbReference>
<feature type="domain" description="Histidine kinase" evidence="6">
    <location>
        <begin position="502"/>
        <end position="718"/>
    </location>
</feature>
<dbReference type="InterPro" id="IPR036890">
    <property type="entry name" value="HATPase_C_sf"/>
</dbReference>
<dbReference type="PROSITE" id="PS50110">
    <property type="entry name" value="RESPONSE_REGULATORY"/>
    <property type="match status" value="1"/>
</dbReference>
<dbReference type="CDD" id="cd17580">
    <property type="entry name" value="REC_2_DhkD-like"/>
    <property type="match status" value="1"/>
</dbReference>
<dbReference type="Pfam" id="PF14417">
    <property type="entry name" value="MEDS"/>
    <property type="match status" value="1"/>
</dbReference>
<evidence type="ECO:0000256" key="2">
    <source>
        <dbReference type="ARBA" id="ARBA00012438"/>
    </source>
</evidence>
<evidence type="ECO:0000313" key="10">
    <source>
        <dbReference type="EMBL" id="MCS0591926.1"/>
    </source>
</evidence>
<accession>A0ABT2ACJ6</accession>
<dbReference type="InterPro" id="IPR000700">
    <property type="entry name" value="PAS-assoc_C"/>
</dbReference>
<keyword evidence="5" id="KW-0175">Coiled coil</keyword>
<feature type="domain" description="PAS" evidence="8">
    <location>
        <begin position="229"/>
        <end position="279"/>
    </location>
</feature>
<keyword evidence="10" id="KW-0067">ATP-binding</keyword>
<dbReference type="InterPro" id="IPR005467">
    <property type="entry name" value="His_kinase_dom"/>
</dbReference>
<evidence type="ECO:0000256" key="3">
    <source>
        <dbReference type="ARBA" id="ARBA00022553"/>
    </source>
</evidence>
<dbReference type="InterPro" id="IPR035965">
    <property type="entry name" value="PAS-like_dom_sf"/>
</dbReference>
<dbReference type="SUPFAM" id="SSF55785">
    <property type="entry name" value="PYP-like sensor domain (PAS domain)"/>
    <property type="match status" value="2"/>
</dbReference>
<dbReference type="Proteomes" id="UP001205560">
    <property type="component" value="Unassembled WGS sequence"/>
</dbReference>
<name>A0ABT2ACJ6_9BURK</name>
<dbReference type="InterPro" id="IPR003594">
    <property type="entry name" value="HATPase_dom"/>
</dbReference>
<dbReference type="Pfam" id="PF00512">
    <property type="entry name" value="HisKA"/>
    <property type="match status" value="1"/>
</dbReference>
<comment type="caution">
    <text evidence="10">The sequence shown here is derived from an EMBL/GenBank/DDBJ whole genome shotgun (WGS) entry which is preliminary data.</text>
</comment>
<dbReference type="SMART" id="SM00086">
    <property type="entry name" value="PAC"/>
    <property type="match status" value="1"/>
</dbReference>
<sequence length="865" mass="96084">MLIKTDDILSGKSGNTGHFVRFYDNDAMLLDEVAAFVDQALHVQGKAIVIATFDHRAALQGRVEALARAQKRSVPPAQVLWLDAEATLAAFMVDGWPDRRRFEEVVGSAVAAACAGGVRVHAFGEMVALLCARGQYDAALQLERMWNDLRQRLEFSLFCAYPWSLFPTARLKNAFQQVCAEHGHACADLPMAVPGDDAGLKLVRLEQKVHALEAEVARRQALEEILRRNEREFSDFVENAAEGLHRVGADGTILWANKAELQMLGYRWEEYVGHNIAEFHVDEPVIGEILCRLSEGETLYDQPARLRCKDGSIRHVVIHSNAHFENGELRYTRCFTRDATERHERDMALAQRDRMLLNAPVAAALLTGPDFVFRLANRSYCELVGRSKLEGRRFLDAFPELRDSETQHLLEQVYRSRLMARAEELRIVLSGADGRPRERFLKFSLEPLAAIDEEEQGVMLVAVDVTDHVRSRQQIERAHAERAELLAELTAANRAKDEFLAMLGHELRNPLSPIVTSLQLMRLRGEEGALREREIIERQVGHLVRLVDDLMDISKVTRGKIDLKFERVDIAQPLDKAIEMASLLLEKRQHRLDVEIEHGLAWEGDPVRLAQVVSNLLTNAARYTEPGGHVRLRAGRADADWLRISVLDDGVGMAPELRAQVFDLFFQGKRSIDRAEGGLGIGLSLVKNIVELHGGRVEAKSEGKGRGSEFVVLLPLLTPGGATEDSAVLPLSAPSAARRRIMLVDDNVDGAETLARLLVAHGHEVRVFHEPIAALAAVRAFRPDLAVLDIGLPVLDGYELARRMRTLLDGHPCRLVALTGYGQEADKARSGQAGFERHLVKPVNPDLVVDLAASDPSASPSASHG</sequence>
<dbReference type="InterPro" id="IPR001789">
    <property type="entry name" value="Sig_transdc_resp-reg_receiver"/>
</dbReference>